<dbReference type="PANTHER" id="PTHR11839:SF18">
    <property type="entry name" value="NUDIX HYDROLASE DOMAIN-CONTAINING PROTEIN"/>
    <property type="match status" value="1"/>
</dbReference>
<proteinExistence type="inferred from homology"/>
<sequence length="199" mass="21899">MTFFQKAGAKIVEKIHAYKGWNDLYRLVIDYTGSNGKTVRVTREVADHGNAASILLYDPVRDRVVLVRQFRTATFYLGREAFLLEAAAGLLDGDDPEEGVRREALEETGYRVGKVFPLFPMFGSPGMLAEEVHLFAGLVDTSVRETAGGGLADEHEDIEVVEMPLDEAFGLIGEGKIPDAKTVILLQWAVMNRALLQAG</sequence>
<dbReference type="Proteomes" id="UP001549047">
    <property type="component" value="Unassembled WGS sequence"/>
</dbReference>
<evidence type="ECO:0000256" key="7">
    <source>
        <dbReference type="ARBA" id="ARBA00032162"/>
    </source>
</evidence>
<comment type="subunit">
    <text evidence="4">Homodimer.</text>
</comment>
<comment type="catalytic activity">
    <reaction evidence="1">
        <text>GDP-alpha-D-mannose + H2O = alpha-D-mannose 1-phosphate + GMP + 2 H(+)</text>
        <dbReference type="Rhea" id="RHEA:27978"/>
        <dbReference type="ChEBI" id="CHEBI:15377"/>
        <dbReference type="ChEBI" id="CHEBI:15378"/>
        <dbReference type="ChEBI" id="CHEBI:57527"/>
        <dbReference type="ChEBI" id="CHEBI:58115"/>
        <dbReference type="ChEBI" id="CHEBI:58409"/>
    </reaction>
</comment>
<evidence type="ECO:0000313" key="10">
    <source>
        <dbReference type="EMBL" id="MET3613055.1"/>
    </source>
</evidence>
<accession>A0ABV2IZ68</accession>
<dbReference type="CDD" id="cd24157">
    <property type="entry name" value="NUDIX_GDPMK"/>
    <property type="match status" value="1"/>
</dbReference>
<comment type="caution">
    <text evidence="10">The sequence shown here is derived from an EMBL/GenBank/DDBJ whole genome shotgun (WGS) entry which is preliminary data.</text>
</comment>
<protein>
    <recommendedName>
        <fullName evidence="5">GDP-mannose pyrophosphatase</fullName>
    </recommendedName>
    <alternativeName>
        <fullName evidence="7">GDP-mannose hydrolase</fullName>
    </alternativeName>
    <alternativeName>
        <fullName evidence="8">GDPMK</fullName>
    </alternativeName>
</protein>
<name>A0ABV2IZ68_9HYPH</name>
<reference evidence="10 11" key="1">
    <citation type="submission" date="2024-06" db="EMBL/GenBank/DDBJ databases">
        <title>Genomic Encyclopedia of Type Strains, Phase IV (KMG-IV): sequencing the most valuable type-strain genomes for metagenomic binning, comparative biology and taxonomic classification.</title>
        <authorList>
            <person name="Goeker M."/>
        </authorList>
    </citation>
    <scope>NUCLEOTIDE SEQUENCE [LARGE SCALE GENOMIC DNA]</scope>
    <source>
        <strain evidence="10 11">DSM 29780</strain>
    </source>
</reference>
<comment type="cofactor">
    <cofactor evidence="2">
        <name>Mg(2+)</name>
        <dbReference type="ChEBI" id="CHEBI:18420"/>
    </cofactor>
</comment>
<dbReference type="NCBIfam" id="TIGR00052">
    <property type="entry name" value="nudix-type nucleoside diphosphatase, YffH/AdpP family"/>
    <property type="match status" value="1"/>
</dbReference>
<feature type="domain" description="Nudix hydrolase" evidence="9">
    <location>
        <begin position="47"/>
        <end position="185"/>
    </location>
</feature>
<evidence type="ECO:0000313" key="11">
    <source>
        <dbReference type="Proteomes" id="UP001549047"/>
    </source>
</evidence>
<dbReference type="EMBL" id="JBEPMB010000001">
    <property type="protein sequence ID" value="MET3613055.1"/>
    <property type="molecule type" value="Genomic_DNA"/>
</dbReference>
<evidence type="ECO:0000256" key="2">
    <source>
        <dbReference type="ARBA" id="ARBA00001946"/>
    </source>
</evidence>
<dbReference type="SUPFAM" id="SSF55811">
    <property type="entry name" value="Nudix"/>
    <property type="match status" value="1"/>
</dbReference>
<dbReference type="Pfam" id="PF00293">
    <property type="entry name" value="NUDIX"/>
    <property type="match status" value="1"/>
</dbReference>
<organism evidence="10 11">
    <name type="scientific">Rhizobium aquaticum</name>
    <dbReference type="NCBI Taxonomy" id="1549636"/>
    <lineage>
        <taxon>Bacteria</taxon>
        <taxon>Pseudomonadati</taxon>
        <taxon>Pseudomonadota</taxon>
        <taxon>Alphaproteobacteria</taxon>
        <taxon>Hyphomicrobiales</taxon>
        <taxon>Rhizobiaceae</taxon>
        <taxon>Rhizobium/Agrobacterium group</taxon>
        <taxon>Rhizobium</taxon>
    </lineage>
</organism>
<keyword evidence="6" id="KW-0378">Hydrolase</keyword>
<dbReference type="RefSeq" id="WP_354555553.1">
    <property type="nucleotide sequence ID" value="NZ_JBEPMB010000001.1"/>
</dbReference>
<evidence type="ECO:0000256" key="5">
    <source>
        <dbReference type="ARBA" id="ARBA00016377"/>
    </source>
</evidence>
<evidence type="ECO:0000259" key="9">
    <source>
        <dbReference type="PROSITE" id="PS51462"/>
    </source>
</evidence>
<evidence type="ECO:0000256" key="3">
    <source>
        <dbReference type="ARBA" id="ARBA00007275"/>
    </source>
</evidence>
<dbReference type="InterPro" id="IPR004385">
    <property type="entry name" value="NDP_pyrophosphatase"/>
</dbReference>
<evidence type="ECO:0000256" key="1">
    <source>
        <dbReference type="ARBA" id="ARBA00000847"/>
    </source>
</evidence>
<gene>
    <name evidence="10" type="ORF">ABID16_001360</name>
</gene>
<comment type="similarity">
    <text evidence="3">Belongs to the Nudix hydrolase family. NudK subfamily.</text>
</comment>
<keyword evidence="11" id="KW-1185">Reference proteome</keyword>
<dbReference type="InterPro" id="IPR015797">
    <property type="entry name" value="NUDIX_hydrolase-like_dom_sf"/>
</dbReference>
<evidence type="ECO:0000256" key="8">
    <source>
        <dbReference type="ARBA" id="ARBA00032272"/>
    </source>
</evidence>
<dbReference type="Gene3D" id="3.90.79.10">
    <property type="entry name" value="Nucleoside Triphosphate Pyrophosphohydrolase"/>
    <property type="match status" value="1"/>
</dbReference>
<evidence type="ECO:0000256" key="4">
    <source>
        <dbReference type="ARBA" id="ARBA00011738"/>
    </source>
</evidence>
<dbReference type="PROSITE" id="PS51462">
    <property type="entry name" value="NUDIX"/>
    <property type="match status" value="1"/>
</dbReference>
<evidence type="ECO:0000256" key="6">
    <source>
        <dbReference type="ARBA" id="ARBA00022801"/>
    </source>
</evidence>
<dbReference type="InterPro" id="IPR000086">
    <property type="entry name" value="NUDIX_hydrolase_dom"/>
</dbReference>
<dbReference type="PANTHER" id="PTHR11839">
    <property type="entry name" value="UDP/ADP-SUGAR PYROPHOSPHATASE"/>
    <property type="match status" value="1"/>
</dbReference>